<dbReference type="Proteomes" id="UP000306585">
    <property type="component" value="Unassembled WGS sequence"/>
</dbReference>
<dbReference type="PROSITE" id="PS50005">
    <property type="entry name" value="TPR"/>
    <property type="match status" value="1"/>
</dbReference>
<dbReference type="InterPro" id="IPR039565">
    <property type="entry name" value="BamD-like"/>
</dbReference>
<dbReference type="EMBL" id="VBRY01000012">
    <property type="protein sequence ID" value="TLS65995.1"/>
    <property type="molecule type" value="Genomic_DNA"/>
</dbReference>
<keyword evidence="7" id="KW-1185">Reference proteome</keyword>
<dbReference type="Pfam" id="PF13525">
    <property type="entry name" value="YfiO"/>
    <property type="match status" value="1"/>
</dbReference>
<evidence type="ECO:0000256" key="1">
    <source>
        <dbReference type="ARBA" id="ARBA00022729"/>
    </source>
</evidence>
<evidence type="ECO:0000313" key="7">
    <source>
        <dbReference type="Proteomes" id="UP000306585"/>
    </source>
</evidence>
<name>A0A5R9GLH9_9PROT</name>
<proteinExistence type="predicted"/>
<protein>
    <submittedName>
        <fullName evidence="6">Tetratricopeptide repeat protein</fullName>
    </submittedName>
</protein>
<feature type="repeat" description="TPR" evidence="2">
    <location>
        <begin position="193"/>
        <end position="226"/>
    </location>
</feature>
<evidence type="ECO:0000256" key="3">
    <source>
        <dbReference type="SAM" id="Coils"/>
    </source>
</evidence>
<gene>
    <name evidence="6" type="ORF">FEF65_11810</name>
</gene>
<evidence type="ECO:0000313" key="6">
    <source>
        <dbReference type="EMBL" id="TLS65995.1"/>
    </source>
</evidence>
<dbReference type="AlphaFoldDB" id="A0A5R9GLH9"/>
<feature type="domain" description="Outer membrane lipoprotein BamD-like" evidence="5">
    <location>
        <begin position="154"/>
        <end position="274"/>
    </location>
</feature>
<feature type="coiled-coil region" evidence="3">
    <location>
        <begin position="40"/>
        <end position="102"/>
    </location>
</feature>
<feature type="chain" id="PRO_5024332332" evidence="4">
    <location>
        <begin position="27"/>
        <end position="291"/>
    </location>
</feature>
<keyword evidence="3" id="KW-0175">Coiled coil</keyword>
<dbReference type="RefSeq" id="WP_138240026.1">
    <property type="nucleotide sequence ID" value="NZ_VBRY01000012.1"/>
</dbReference>
<accession>A0A5R9GLH9</accession>
<keyword evidence="2" id="KW-0802">TPR repeat</keyword>
<dbReference type="InterPro" id="IPR011990">
    <property type="entry name" value="TPR-like_helical_dom_sf"/>
</dbReference>
<dbReference type="InterPro" id="IPR019734">
    <property type="entry name" value="TPR_rpt"/>
</dbReference>
<reference evidence="6 7" key="1">
    <citation type="journal article" date="2019" name="Appl. Environ. Microbiol.">
        <title>Environmental Evidence and Genomic Insight of Iron-oxidizing Bacteria Preference Towards More Corrosion Resistant Stainless Steel at Higher Salinities.</title>
        <authorList>
            <person name="Garrison C.E."/>
            <person name="Price K.A."/>
            <person name="Field E.K."/>
        </authorList>
    </citation>
    <scope>NUCLEOTIDE SEQUENCE [LARGE SCALE GENOMIC DNA]</scope>
    <source>
        <strain evidence="6 7">P3</strain>
    </source>
</reference>
<organism evidence="6 7">
    <name type="scientific">Mariprofundus erugo</name>
    <dbReference type="NCBI Taxonomy" id="2528639"/>
    <lineage>
        <taxon>Bacteria</taxon>
        <taxon>Pseudomonadati</taxon>
        <taxon>Pseudomonadota</taxon>
        <taxon>Candidatius Mariprofundia</taxon>
        <taxon>Mariprofundales</taxon>
        <taxon>Mariprofundaceae</taxon>
        <taxon>Mariprofundus</taxon>
    </lineage>
</organism>
<sequence>MKVIRRPLVSPVAVSLLCLVAFSGCANDRKVIWEQDKPSYTASLHDLQQQQQQLAEANRQQDEAMAEIREKLSEIELLTQLSQLQQAQIQALSAQMDALQKHRTAAVAARPEAPAAVAHVAAKKEATHRVSPVEAPTVPVVTETPAVDVAAQAEAEKNAYTAAYLALKSGRYDEASRGFNKQLDIYPNGEYADQAWYWLGETRLAQGENDNAVSAFKFVADHYPNSVKHGAALFKLAQIFATSNHADRAAEYYRKLINDHGDSAMAEQARSALKALEQQAPAPAATTESGQ</sequence>
<dbReference type="SUPFAM" id="SSF48452">
    <property type="entry name" value="TPR-like"/>
    <property type="match status" value="1"/>
</dbReference>
<evidence type="ECO:0000256" key="4">
    <source>
        <dbReference type="SAM" id="SignalP"/>
    </source>
</evidence>
<keyword evidence="1 4" id="KW-0732">Signal</keyword>
<dbReference type="PROSITE" id="PS51257">
    <property type="entry name" value="PROKAR_LIPOPROTEIN"/>
    <property type="match status" value="1"/>
</dbReference>
<dbReference type="OrthoDB" id="9768142at2"/>
<comment type="caution">
    <text evidence="6">The sequence shown here is derived from an EMBL/GenBank/DDBJ whole genome shotgun (WGS) entry which is preliminary data.</text>
</comment>
<dbReference type="Gene3D" id="1.25.40.10">
    <property type="entry name" value="Tetratricopeptide repeat domain"/>
    <property type="match status" value="1"/>
</dbReference>
<feature type="signal peptide" evidence="4">
    <location>
        <begin position="1"/>
        <end position="26"/>
    </location>
</feature>
<evidence type="ECO:0000259" key="5">
    <source>
        <dbReference type="Pfam" id="PF13525"/>
    </source>
</evidence>
<evidence type="ECO:0000256" key="2">
    <source>
        <dbReference type="PROSITE-ProRule" id="PRU00339"/>
    </source>
</evidence>